<protein>
    <submittedName>
        <fullName evidence="5">Exonuclease domain-containing protein</fullName>
    </submittedName>
</protein>
<gene>
    <name evidence="5" type="ORF">OUY24_20905</name>
</gene>
<name>A0ABT4T0R8_9ACTN</name>
<dbReference type="EMBL" id="JAPNUD010000058">
    <property type="protein sequence ID" value="MDA0643093.1"/>
    <property type="molecule type" value="Genomic_DNA"/>
</dbReference>
<dbReference type="Proteomes" id="UP001212498">
    <property type="component" value="Unassembled WGS sequence"/>
</dbReference>
<evidence type="ECO:0000313" key="5">
    <source>
        <dbReference type="EMBL" id="MDA0643093.1"/>
    </source>
</evidence>
<proteinExistence type="predicted"/>
<dbReference type="InterPro" id="IPR013520">
    <property type="entry name" value="Ribonucl_H"/>
</dbReference>
<evidence type="ECO:0000256" key="2">
    <source>
        <dbReference type="ARBA" id="ARBA00022801"/>
    </source>
</evidence>
<dbReference type="PANTHER" id="PTHR30231">
    <property type="entry name" value="DNA POLYMERASE III SUBUNIT EPSILON"/>
    <property type="match status" value="1"/>
</dbReference>
<dbReference type="GO" id="GO:0004527">
    <property type="term" value="F:exonuclease activity"/>
    <property type="evidence" value="ECO:0007669"/>
    <property type="project" value="UniProtKB-KW"/>
</dbReference>
<evidence type="ECO:0000259" key="4">
    <source>
        <dbReference type="Pfam" id="PF00929"/>
    </source>
</evidence>
<dbReference type="SUPFAM" id="SSF53098">
    <property type="entry name" value="Ribonuclease H-like"/>
    <property type="match status" value="1"/>
</dbReference>
<sequence length="88" mass="9445">MTSGPTRYAVIDVETTGLRPSWHDRIVEVGVVLLDPRGLVTGEWSTLVNPERDLGPQRIRGLTAAGVRHAPTFKEIAGSLAGDPADRA</sequence>
<dbReference type="PANTHER" id="PTHR30231:SF4">
    <property type="entry name" value="PROTEIN NEN2"/>
    <property type="match status" value="1"/>
</dbReference>
<keyword evidence="1" id="KW-0540">Nuclease</keyword>
<evidence type="ECO:0000256" key="3">
    <source>
        <dbReference type="ARBA" id="ARBA00022839"/>
    </source>
</evidence>
<keyword evidence="2" id="KW-0378">Hydrolase</keyword>
<dbReference type="InterPro" id="IPR036397">
    <property type="entry name" value="RNaseH_sf"/>
</dbReference>
<evidence type="ECO:0000313" key="6">
    <source>
        <dbReference type="Proteomes" id="UP001212498"/>
    </source>
</evidence>
<accession>A0ABT4T0R8</accession>
<dbReference type="Gene3D" id="3.30.420.10">
    <property type="entry name" value="Ribonuclease H-like superfamily/Ribonuclease H"/>
    <property type="match status" value="1"/>
</dbReference>
<dbReference type="CDD" id="cd06127">
    <property type="entry name" value="DEDDh"/>
    <property type="match status" value="1"/>
</dbReference>
<evidence type="ECO:0000256" key="1">
    <source>
        <dbReference type="ARBA" id="ARBA00022722"/>
    </source>
</evidence>
<reference evidence="5 6" key="1">
    <citation type="submission" date="2022-11" db="EMBL/GenBank/DDBJ databases">
        <title>Nonomuraea corallina sp. nov., a new species of the genus Nonomuraea isolated from sea side sediment in Thai sea.</title>
        <authorList>
            <person name="Ngamcharungchit C."/>
            <person name="Matsumoto A."/>
            <person name="Suriyachadkun C."/>
            <person name="Panbangred W."/>
            <person name="Inahashi Y."/>
            <person name="Intra B."/>
        </authorList>
    </citation>
    <scope>NUCLEOTIDE SEQUENCE [LARGE SCALE GENOMIC DNA]</scope>
    <source>
        <strain evidence="5 6">DSM 43553</strain>
    </source>
</reference>
<dbReference type="RefSeq" id="WP_271277460.1">
    <property type="nucleotide sequence ID" value="NZ_BAABFD010000010.1"/>
</dbReference>
<keyword evidence="6" id="KW-1185">Reference proteome</keyword>
<feature type="domain" description="Exonuclease" evidence="4">
    <location>
        <begin position="10"/>
        <end position="77"/>
    </location>
</feature>
<dbReference type="Pfam" id="PF00929">
    <property type="entry name" value="RNase_T"/>
    <property type="match status" value="1"/>
</dbReference>
<keyword evidence="3 5" id="KW-0269">Exonuclease</keyword>
<comment type="caution">
    <text evidence="5">The sequence shown here is derived from an EMBL/GenBank/DDBJ whole genome shotgun (WGS) entry which is preliminary data.</text>
</comment>
<organism evidence="5 6">
    <name type="scientific">Nonomuraea ferruginea</name>
    <dbReference type="NCBI Taxonomy" id="46174"/>
    <lineage>
        <taxon>Bacteria</taxon>
        <taxon>Bacillati</taxon>
        <taxon>Actinomycetota</taxon>
        <taxon>Actinomycetes</taxon>
        <taxon>Streptosporangiales</taxon>
        <taxon>Streptosporangiaceae</taxon>
        <taxon>Nonomuraea</taxon>
    </lineage>
</organism>
<dbReference type="InterPro" id="IPR012337">
    <property type="entry name" value="RNaseH-like_sf"/>
</dbReference>